<dbReference type="InParanoid" id="A0A165GPX8"/>
<proteinExistence type="predicted"/>
<evidence type="ECO:0000313" key="2">
    <source>
        <dbReference type="Proteomes" id="UP000076842"/>
    </source>
</evidence>
<dbReference type="AlphaFoldDB" id="A0A165GPX8"/>
<accession>A0A165GPX8</accession>
<dbReference type="Proteomes" id="UP000076842">
    <property type="component" value="Unassembled WGS sequence"/>
</dbReference>
<name>A0A165GPX8_9BASI</name>
<evidence type="ECO:0000313" key="1">
    <source>
        <dbReference type="EMBL" id="KZT58328.1"/>
    </source>
</evidence>
<organism evidence="1 2">
    <name type="scientific">Calocera cornea HHB12733</name>
    <dbReference type="NCBI Taxonomy" id="1353952"/>
    <lineage>
        <taxon>Eukaryota</taxon>
        <taxon>Fungi</taxon>
        <taxon>Dikarya</taxon>
        <taxon>Basidiomycota</taxon>
        <taxon>Agaricomycotina</taxon>
        <taxon>Dacrymycetes</taxon>
        <taxon>Dacrymycetales</taxon>
        <taxon>Dacrymycetaceae</taxon>
        <taxon>Calocera</taxon>
    </lineage>
</organism>
<sequence>MSQPPEEPVLTQLQDIRALVQQSAEEDRQARERKEEWCGRWEGRRAEGCARVGGMEGKLNALAASQHAPGQPAAAESLEIFQSVLQESARAFHDQVSRLTAQGPPASRTPEEMAQDIRRAMREGAEAAWKRVQQDWAE</sequence>
<dbReference type="EMBL" id="KV423952">
    <property type="protein sequence ID" value="KZT58328.1"/>
    <property type="molecule type" value="Genomic_DNA"/>
</dbReference>
<gene>
    <name evidence="1" type="ORF">CALCODRAFT_242910</name>
</gene>
<keyword evidence="2" id="KW-1185">Reference proteome</keyword>
<reference evidence="1 2" key="1">
    <citation type="journal article" date="2016" name="Mol. Biol. Evol.">
        <title>Comparative Genomics of Early-Diverging Mushroom-Forming Fungi Provides Insights into the Origins of Lignocellulose Decay Capabilities.</title>
        <authorList>
            <person name="Nagy L.G."/>
            <person name="Riley R."/>
            <person name="Tritt A."/>
            <person name="Adam C."/>
            <person name="Daum C."/>
            <person name="Floudas D."/>
            <person name="Sun H."/>
            <person name="Yadav J.S."/>
            <person name="Pangilinan J."/>
            <person name="Larsson K.H."/>
            <person name="Matsuura K."/>
            <person name="Barry K."/>
            <person name="Labutti K."/>
            <person name="Kuo R."/>
            <person name="Ohm R.A."/>
            <person name="Bhattacharya S.S."/>
            <person name="Shirouzu T."/>
            <person name="Yoshinaga Y."/>
            <person name="Martin F.M."/>
            <person name="Grigoriev I.V."/>
            <person name="Hibbett D.S."/>
        </authorList>
    </citation>
    <scope>NUCLEOTIDE SEQUENCE [LARGE SCALE GENOMIC DNA]</scope>
    <source>
        <strain evidence="1 2">HHB12733</strain>
    </source>
</reference>
<protein>
    <submittedName>
        <fullName evidence="1">Uncharacterized protein</fullName>
    </submittedName>
</protein>